<dbReference type="GO" id="GO:0006799">
    <property type="term" value="P:polyphosphate biosynthetic process"/>
    <property type="evidence" value="ECO:0007669"/>
    <property type="project" value="UniProtKB-ARBA"/>
</dbReference>
<evidence type="ECO:0000259" key="6">
    <source>
        <dbReference type="Pfam" id="PF02656"/>
    </source>
</evidence>
<evidence type="ECO:0000313" key="8">
    <source>
        <dbReference type="EMBL" id="KAG1303281.1"/>
    </source>
</evidence>
<organism evidence="8 9">
    <name type="scientific">Rhizopus oryzae</name>
    <name type="common">Mucormycosis agent</name>
    <name type="synonym">Rhizopus arrhizus var. delemar</name>
    <dbReference type="NCBI Taxonomy" id="64495"/>
    <lineage>
        <taxon>Eukaryota</taxon>
        <taxon>Fungi</taxon>
        <taxon>Fungi incertae sedis</taxon>
        <taxon>Mucoromycota</taxon>
        <taxon>Mucoromycotina</taxon>
        <taxon>Mucoromycetes</taxon>
        <taxon>Mucorales</taxon>
        <taxon>Mucorineae</taxon>
        <taxon>Rhizopodaceae</taxon>
        <taxon>Rhizopus</taxon>
    </lineage>
</organism>
<proteinExistence type="predicted"/>
<comment type="caution">
    <text evidence="8">The sequence shown here is derived from an EMBL/GenBank/DDBJ whole genome shotgun (WGS) entry which is preliminary data.</text>
</comment>
<evidence type="ECO:0000256" key="2">
    <source>
        <dbReference type="ARBA" id="ARBA00022692"/>
    </source>
</evidence>
<evidence type="ECO:0000256" key="5">
    <source>
        <dbReference type="SAM" id="Phobius"/>
    </source>
</evidence>
<reference evidence="8" key="1">
    <citation type="journal article" date="2020" name="Microb. Genom.">
        <title>Genetic diversity of clinical and environmental Mucorales isolates obtained from an investigation of mucormycosis cases among solid organ transplant recipients.</title>
        <authorList>
            <person name="Nguyen M.H."/>
            <person name="Kaul D."/>
            <person name="Muto C."/>
            <person name="Cheng S.J."/>
            <person name="Richter R.A."/>
            <person name="Bruno V.M."/>
            <person name="Liu G."/>
            <person name="Beyhan S."/>
            <person name="Sundermann A.J."/>
            <person name="Mounaud S."/>
            <person name="Pasculle A.W."/>
            <person name="Nierman W.C."/>
            <person name="Driscoll E."/>
            <person name="Cumbie R."/>
            <person name="Clancy C.J."/>
            <person name="Dupont C.L."/>
        </authorList>
    </citation>
    <scope>NUCLEOTIDE SEQUENCE</scope>
    <source>
        <strain evidence="8">GL11</strain>
    </source>
</reference>
<evidence type="ECO:0000256" key="1">
    <source>
        <dbReference type="ARBA" id="ARBA00004127"/>
    </source>
</evidence>
<feature type="domain" description="VTC" evidence="7">
    <location>
        <begin position="142"/>
        <end position="362"/>
    </location>
</feature>
<evidence type="ECO:0000256" key="4">
    <source>
        <dbReference type="ARBA" id="ARBA00023136"/>
    </source>
</evidence>
<feature type="domain" description="DUF202" evidence="6">
    <location>
        <begin position="459"/>
        <end position="520"/>
    </location>
</feature>
<protein>
    <recommendedName>
        <fullName evidence="10">SPX domain-containing protein</fullName>
    </recommendedName>
</protein>
<sequence>MDFRDKFKQSIYEPWRVQYVNYEKISSNSVNWTQTQLESYLHLELEKVDRFINKKQREIEHRTSYCKRSNQAKPAELIDILLDLNELTRYTRLNFLAFQKLTCGTFVDKRLKSLDTQRFDHALVNISVLLDKLVGAQKPPTSAKFWIHPDYLTEIEAALRFHLTTSGSDTITSVYFDTPSLDLYQAYLQRDEDAGIIRCRWYNKDCEVRIERKFHHADCTNGESVTEGIYLGFNQITSFLQGNFIASQYKNSKFSWEDIKTYHKTALALQQTLSDLVPTMRIVHKRTLFQADLSISLDTDLTFLPIDGSSWCQETSDRQPYVFPYAVLEVNSHLLPSWLKQLVEPRWIIEVPRFSKYIQGISHFWKNELALIPWWLKQPMTSETKKIGSNQNQQDDNGYCRSQQQLSYIISKTTPDKKHLDSGFTTSLIGDEKLPRFLAQTEKPLGEKKRKNEGRIEPKVFFANERTFIHWLHFASMILNVAITLLNFGDGINRTVGIVFFGIAFVFATYSFGFYRWRAHRISTKPHLRFDDVFGPVFLCILLTGALVLNFILRFNTPPQSNTYLGVNSTTEDI</sequence>
<evidence type="ECO:0008006" key="10">
    <source>
        <dbReference type="Google" id="ProtNLM"/>
    </source>
</evidence>
<feature type="transmembrane region" description="Helical" evidence="5">
    <location>
        <begin position="468"/>
        <end position="488"/>
    </location>
</feature>
<dbReference type="InterPro" id="IPR018966">
    <property type="entry name" value="VTC_domain"/>
</dbReference>
<keyword evidence="9" id="KW-1185">Reference proteome</keyword>
<dbReference type="InterPro" id="IPR051572">
    <property type="entry name" value="VTC_Complex_Subunit"/>
</dbReference>
<keyword evidence="2 5" id="KW-0812">Transmembrane</keyword>
<dbReference type="GO" id="GO:0012505">
    <property type="term" value="C:endomembrane system"/>
    <property type="evidence" value="ECO:0007669"/>
    <property type="project" value="UniProtKB-SubCell"/>
</dbReference>
<dbReference type="EMBL" id="JAANQT010002044">
    <property type="protein sequence ID" value="KAG1303281.1"/>
    <property type="molecule type" value="Genomic_DNA"/>
</dbReference>
<evidence type="ECO:0000313" key="9">
    <source>
        <dbReference type="Proteomes" id="UP000716291"/>
    </source>
</evidence>
<accession>A0A9P6X238</accession>
<evidence type="ECO:0000256" key="3">
    <source>
        <dbReference type="ARBA" id="ARBA00022989"/>
    </source>
</evidence>
<name>A0A9P6X238_RHIOR</name>
<dbReference type="AlphaFoldDB" id="A0A9P6X238"/>
<evidence type="ECO:0000259" key="7">
    <source>
        <dbReference type="Pfam" id="PF09359"/>
    </source>
</evidence>
<dbReference type="Gene3D" id="3.20.100.30">
    <property type="entry name" value="VTC, catalytic tunnel domain"/>
    <property type="match status" value="1"/>
</dbReference>
<dbReference type="InterPro" id="IPR003807">
    <property type="entry name" value="DUF202"/>
</dbReference>
<comment type="subcellular location">
    <subcellularLocation>
        <location evidence="1">Endomembrane system</location>
        <topology evidence="1">Multi-pass membrane protein</topology>
    </subcellularLocation>
</comment>
<feature type="transmembrane region" description="Helical" evidence="5">
    <location>
        <begin position="495"/>
        <end position="513"/>
    </location>
</feature>
<dbReference type="PANTHER" id="PTHR46140:SF1">
    <property type="entry name" value="VACUOLAR TRANSPORTER CHAPERONE COMPLEX SUBUNIT 4-RELATED"/>
    <property type="match status" value="1"/>
</dbReference>
<gene>
    <name evidence="8" type="ORF">G6F64_010206</name>
</gene>
<dbReference type="Pfam" id="PF02656">
    <property type="entry name" value="DUF202"/>
    <property type="match status" value="1"/>
</dbReference>
<feature type="transmembrane region" description="Helical" evidence="5">
    <location>
        <begin position="533"/>
        <end position="553"/>
    </location>
</feature>
<dbReference type="Pfam" id="PF09359">
    <property type="entry name" value="VTC"/>
    <property type="match status" value="1"/>
</dbReference>
<dbReference type="InterPro" id="IPR042267">
    <property type="entry name" value="VTC_sf"/>
</dbReference>
<keyword evidence="3 5" id="KW-1133">Transmembrane helix</keyword>
<dbReference type="PANTHER" id="PTHR46140">
    <property type="entry name" value="VACUOLAR TRANSPORTER CHAPERONE 1-RELATED"/>
    <property type="match status" value="1"/>
</dbReference>
<dbReference type="Proteomes" id="UP000716291">
    <property type="component" value="Unassembled WGS sequence"/>
</dbReference>
<keyword evidence="4 5" id="KW-0472">Membrane</keyword>